<organism evidence="2 3">
    <name type="scientific">Rhodopseudomonas palustris</name>
    <dbReference type="NCBI Taxonomy" id="1076"/>
    <lineage>
        <taxon>Bacteria</taxon>
        <taxon>Pseudomonadati</taxon>
        <taxon>Pseudomonadota</taxon>
        <taxon>Alphaproteobacteria</taxon>
        <taxon>Hyphomicrobiales</taxon>
        <taxon>Nitrobacteraceae</taxon>
        <taxon>Rhodopseudomonas</taxon>
    </lineage>
</organism>
<reference evidence="2 3" key="1">
    <citation type="submission" date="2018-09" db="EMBL/GenBank/DDBJ databases">
        <title>Draft genome sequence of Rhodopseudomonas palustris 2.1.18.</title>
        <authorList>
            <person name="Robertson S.L."/>
            <person name="Meyer T.E."/>
            <person name="Kyndt J.A."/>
        </authorList>
    </citation>
    <scope>NUCLEOTIDE SEQUENCE [LARGE SCALE GENOMIC DNA]</scope>
    <source>
        <strain evidence="2 3">2.1.18</strain>
    </source>
</reference>
<dbReference type="InterPro" id="IPR003692">
    <property type="entry name" value="Hydantoinase_B"/>
</dbReference>
<dbReference type="EMBL" id="QYYD01000001">
    <property type="protein sequence ID" value="RJF78907.1"/>
    <property type="molecule type" value="Genomic_DNA"/>
</dbReference>
<comment type="caution">
    <text evidence="2">The sequence shown here is derived from an EMBL/GenBank/DDBJ whole genome shotgun (WGS) entry which is preliminary data.</text>
</comment>
<gene>
    <name evidence="2" type="ORF">D4Q52_01805</name>
</gene>
<evidence type="ECO:0000259" key="1">
    <source>
        <dbReference type="Pfam" id="PF02538"/>
    </source>
</evidence>
<dbReference type="PANTHER" id="PTHR11365">
    <property type="entry name" value="5-OXOPROLINASE RELATED"/>
    <property type="match status" value="1"/>
</dbReference>
<feature type="domain" description="Hydantoinase B/oxoprolinase" evidence="1">
    <location>
        <begin position="11"/>
        <end position="532"/>
    </location>
</feature>
<accession>A0A418VRJ3</accession>
<evidence type="ECO:0000313" key="2">
    <source>
        <dbReference type="EMBL" id="RJF78907.1"/>
    </source>
</evidence>
<sequence>MTDARSIIDSDPVTFEVVRSALYAICAEMKSVIMRTSFSPLLSLSADLSCALLDAQGKVVAQGRDIPVHLGAAPFTVRAVFAAFPIADWKAGDGVIVNDPYAGGTHLPDVSLIMPIFHDGTLCGFSLSRVHWPDVGGVAAGSSSVSDEIFKEGIRIPPLRIIENYAPREDILALILANVRVPQDRHGDFRAQIAGARRAEIRVMDLAARYGVDRLAQVMADAQTYSQRIVRRRLADLPDAIVEHQETLDGDGIDPDARPTIRARIEKTGDKFIVDFSGSSPCVRGPINSPIAVTASAVYYTLLAFAGGEIPPNNGVYDVADIIAPPGTIVNAAYPSPVVAANTETSNRIVDILLSALAKAYPERTPAGSYGSACVYTLGGMDPRANRRFVHYETVGGGAGATSTGAGAGGIRVHMGNTMNLPIEAAEVAMPIRFRAYELVPESGGEGLHRGGAAVRKVIEVLVDGVEASILGERTLSPAGGVAGGGAGAVATFTYRSADGQARSLPAKSGPHRLAKGDRLEMVTAGGGAWGQSKG</sequence>
<dbReference type="InterPro" id="IPR045079">
    <property type="entry name" value="Oxoprolinase-like"/>
</dbReference>
<dbReference type="GO" id="GO:0005829">
    <property type="term" value="C:cytosol"/>
    <property type="evidence" value="ECO:0007669"/>
    <property type="project" value="TreeGrafter"/>
</dbReference>
<protein>
    <submittedName>
        <fullName evidence="2">Hydantoinase B/oxoprolinase family protein</fullName>
    </submittedName>
</protein>
<proteinExistence type="predicted"/>
<dbReference type="OrthoDB" id="9761586at2"/>
<dbReference type="PANTHER" id="PTHR11365:SF23">
    <property type="entry name" value="HYPOTHETICAL 5-OXOPROLINASE (EUROFUNG)-RELATED"/>
    <property type="match status" value="1"/>
</dbReference>
<dbReference type="AlphaFoldDB" id="A0A418VRJ3"/>
<name>A0A418VRJ3_RHOPL</name>
<dbReference type="Pfam" id="PF02538">
    <property type="entry name" value="Hydantoinase_B"/>
    <property type="match status" value="1"/>
</dbReference>
<evidence type="ECO:0000313" key="3">
    <source>
        <dbReference type="Proteomes" id="UP000285523"/>
    </source>
</evidence>
<dbReference type="Proteomes" id="UP000285523">
    <property type="component" value="Unassembled WGS sequence"/>
</dbReference>
<dbReference type="GO" id="GO:0006749">
    <property type="term" value="P:glutathione metabolic process"/>
    <property type="evidence" value="ECO:0007669"/>
    <property type="project" value="TreeGrafter"/>
</dbReference>
<dbReference type="GO" id="GO:0017168">
    <property type="term" value="F:5-oxoprolinase (ATP-hydrolyzing) activity"/>
    <property type="evidence" value="ECO:0007669"/>
    <property type="project" value="TreeGrafter"/>
</dbReference>